<feature type="coiled-coil region" evidence="1">
    <location>
        <begin position="482"/>
        <end position="516"/>
    </location>
</feature>
<reference evidence="2" key="1">
    <citation type="submission" date="2023-06" db="EMBL/GenBank/DDBJ databases">
        <authorList>
            <consortium name="Lawrence Berkeley National Laboratory"/>
            <person name="Ahrendt S."/>
            <person name="Sahu N."/>
            <person name="Indic B."/>
            <person name="Wong-Bajracharya J."/>
            <person name="Merenyi Z."/>
            <person name="Ke H.-M."/>
            <person name="Monk M."/>
            <person name="Kocsube S."/>
            <person name="Drula E."/>
            <person name="Lipzen A."/>
            <person name="Balint B."/>
            <person name="Henrissat B."/>
            <person name="Andreopoulos B."/>
            <person name="Martin F.M."/>
            <person name="Harder C.B."/>
            <person name="Rigling D."/>
            <person name="Ford K.L."/>
            <person name="Foster G.D."/>
            <person name="Pangilinan J."/>
            <person name="Papanicolaou A."/>
            <person name="Barry K."/>
            <person name="LaButti K."/>
            <person name="Viragh M."/>
            <person name="Koriabine M."/>
            <person name="Yan M."/>
            <person name="Riley R."/>
            <person name="Champramary S."/>
            <person name="Plett K.L."/>
            <person name="Tsai I.J."/>
            <person name="Slot J."/>
            <person name="Sipos G."/>
            <person name="Plett J."/>
            <person name="Nagy L.G."/>
            <person name="Grigoriev I.V."/>
        </authorList>
    </citation>
    <scope>NUCLEOTIDE SEQUENCE</scope>
    <source>
        <strain evidence="2">CCBAS 213</strain>
    </source>
</reference>
<evidence type="ECO:0000313" key="3">
    <source>
        <dbReference type="Proteomes" id="UP001175211"/>
    </source>
</evidence>
<organism evidence="2 3">
    <name type="scientific">Armillaria tabescens</name>
    <name type="common">Ringless honey mushroom</name>
    <name type="synonym">Agaricus tabescens</name>
    <dbReference type="NCBI Taxonomy" id="1929756"/>
    <lineage>
        <taxon>Eukaryota</taxon>
        <taxon>Fungi</taxon>
        <taxon>Dikarya</taxon>
        <taxon>Basidiomycota</taxon>
        <taxon>Agaricomycotina</taxon>
        <taxon>Agaricomycetes</taxon>
        <taxon>Agaricomycetidae</taxon>
        <taxon>Agaricales</taxon>
        <taxon>Marasmiineae</taxon>
        <taxon>Physalacriaceae</taxon>
        <taxon>Desarmillaria</taxon>
    </lineage>
</organism>
<accession>A0AA39KE64</accession>
<feature type="coiled-coil region" evidence="1">
    <location>
        <begin position="64"/>
        <end position="98"/>
    </location>
</feature>
<dbReference type="Proteomes" id="UP001175211">
    <property type="component" value="Unassembled WGS sequence"/>
</dbReference>
<dbReference type="AlphaFoldDB" id="A0AA39KE64"/>
<gene>
    <name evidence="2" type="ORF">EV420DRAFT_387332</name>
</gene>
<dbReference type="RefSeq" id="XP_060330534.1">
    <property type="nucleotide sequence ID" value="XM_060481942.1"/>
</dbReference>
<keyword evidence="3" id="KW-1185">Reference proteome</keyword>
<dbReference type="GeneID" id="85365490"/>
<evidence type="ECO:0000313" key="2">
    <source>
        <dbReference type="EMBL" id="KAK0458246.1"/>
    </source>
</evidence>
<proteinExistence type="predicted"/>
<dbReference type="EMBL" id="JAUEPS010000018">
    <property type="protein sequence ID" value="KAK0458246.1"/>
    <property type="molecule type" value="Genomic_DNA"/>
</dbReference>
<evidence type="ECO:0000256" key="1">
    <source>
        <dbReference type="SAM" id="Coils"/>
    </source>
</evidence>
<sequence>MPLKGISPLDFEAGSLTQATSPLDKLPACCACPLHCKRWSDPQRLYPSQYRLLRDKVAENQYKWRKATANAQEAEERAKELEGRIDLCKEETAQAKDEEIRAKTRRIQMQDEEIGRKDERIRLMDEEIRRMSAEIWTKDEEIRMNVREIHAIDEYRRKDNEAGLLSQRCKYVEQNLDSLRAENASLRQKIYVQQKEHGILSKELEVTKDILGAKDRELIEARATLSSKQTGLPKDVHKAFQLMTHMRQKLHIAEKEAQRKVFDVEEEARQKLLETEGKAQELTKELAASREAETRTHAGHERAVEQLISQLEEVRRVAAEREKEIERLGVALKEVMSQGRLVSDRCRELEMRPPPADESHQRRLEEERSIAMATLKKMNAEMSIMKEAGMQLIVENQSLSGEIERLQGWKVEAWTALEQREVMLRDMEGDLIAARESARELMERNRILATEVDGLRFSTDMTMEAPSDSDAVHLSQMTSIALAREAELIQVKEELARSLEREKKALENCKNLHAQEPQKQSLRSGNDVLHRDRYDRLVEVIDLIKERIDKANYLSIPITDLDLSHDIAFLDLQVRLDAFEDIQNFESIPWPISSGIKVVEETMQLEWEENEKNELSFLERFSGSLSFGDSGRKPKKPPTWEKELPLFLEGFSESLCPQAIDIELDYLARIQQAFDMDMWARKDFMQKSKDSNVREMGLLVSQAVDRVMAKAMRKQQLKSHS</sequence>
<comment type="caution">
    <text evidence="2">The sequence shown here is derived from an EMBL/GenBank/DDBJ whole genome shotgun (WGS) entry which is preliminary data.</text>
</comment>
<protein>
    <submittedName>
        <fullName evidence="2">Uncharacterized protein</fullName>
    </submittedName>
</protein>
<keyword evidence="1" id="KW-0175">Coiled coil</keyword>
<name>A0AA39KE64_ARMTA</name>
<feature type="coiled-coil region" evidence="1">
    <location>
        <begin position="265"/>
        <end position="324"/>
    </location>
</feature>
<feature type="coiled-coil region" evidence="1">
    <location>
        <begin position="169"/>
        <end position="196"/>
    </location>
</feature>